<proteinExistence type="predicted"/>
<reference evidence="2 3" key="1">
    <citation type="submission" date="2017-08" db="EMBL/GenBank/DDBJ databases">
        <title>Acidophilic green algal genome provides insights into adaptation to an acidic environment.</title>
        <authorList>
            <person name="Hirooka S."/>
            <person name="Hirose Y."/>
            <person name="Kanesaki Y."/>
            <person name="Higuchi S."/>
            <person name="Fujiwara T."/>
            <person name="Onuma R."/>
            <person name="Era A."/>
            <person name="Ohbayashi R."/>
            <person name="Uzuka A."/>
            <person name="Nozaki H."/>
            <person name="Yoshikawa H."/>
            <person name="Miyagishima S.Y."/>
        </authorList>
    </citation>
    <scope>NUCLEOTIDE SEQUENCE [LARGE SCALE GENOMIC DNA]</scope>
    <source>
        <strain evidence="2 3">NIES-2499</strain>
    </source>
</reference>
<evidence type="ECO:0000256" key="1">
    <source>
        <dbReference type="SAM" id="MobiDB-lite"/>
    </source>
</evidence>
<gene>
    <name evidence="2" type="ORF">CEUSTIGMA_g13661.t1</name>
</gene>
<evidence type="ECO:0000313" key="3">
    <source>
        <dbReference type="Proteomes" id="UP000232323"/>
    </source>
</evidence>
<name>A0A250XTG3_9CHLO</name>
<dbReference type="AlphaFoldDB" id="A0A250XTG3"/>
<dbReference type="OrthoDB" id="552220at2759"/>
<comment type="caution">
    <text evidence="2">The sequence shown here is derived from an EMBL/GenBank/DDBJ whole genome shotgun (WGS) entry which is preliminary data.</text>
</comment>
<dbReference type="EMBL" id="BEGY01000251">
    <property type="protein sequence ID" value="GAX86249.1"/>
    <property type="molecule type" value="Genomic_DNA"/>
</dbReference>
<sequence>MAGVTDAADLSVDDVTMCDVPEEVPDLEGDPSHQVSDTEGFHDVIDTRDGTSSEEVEPILQGEELPEHEVSAGLQSEDDDGESSTTDSRDDDEEGHIYSKIPRSQWQQHAQDACPNCGSPRFQSVTLATGVHLQPVSYFIDLGVKEVISDFFSDPDWCAQRATAREEVPGSYRASPESKRMKEFLMKKLGVDWDSPDVSGYDMLLDWVQPYGSVQYTVGVVGLRCADIPESSKGKSFNVKPLLILPGPTQQVNMAPYFYHTLQAFEEFGKFGMDVKDIRHMRTFKHHPFLTSFYGDMPARFPSPSIKSQAAGRSKHVATTEVGPPVMMKVGDQKLQQSSAQQIERGLRAMAGNPWDTPKELGTHGVPFFHPKLQFVDVNNFFMVPLAHALLFGVVRNFVDHIFRPIQKPGPGEHYPSDVVPHAQRTVITKRARDVVVSSDFGRPYKCIVHYKGSYTMEEWLHFVCTISSYIFKDAFREQPVLQECWSLLVTVVGHYCRSGDSAVFETESKLAAKALRDYANLIERQKLPRQEEAWGFASKDLEFVVERLVQDFKSKIGRRVCKDPEKSYVNNLMRSKALANFVRDIPSLRSFTTVEEVVQGFAQRAQTFEGDVEQTASMILKTMATSGGDKQATYDVEEDVSGVTLLGKGKHLPKSLRNDAIASLRKYHEIDDLQSQGWSLQDIDDAFDVVERPNGVLMFDRANVMHPSGAVIPPLRVAMVKFFQQQSPRDIDDKRLLKFDTTKVISTEKYFPLNPRVITNKVIVAFPHGRNHRSGEIYAMPYTQLTIRT</sequence>
<evidence type="ECO:0000313" key="2">
    <source>
        <dbReference type="EMBL" id="GAX86249.1"/>
    </source>
</evidence>
<feature type="compositionally biased region" description="Acidic residues" evidence="1">
    <location>
        <begin position="20"/>
        <end position="29"/>
    </location>
</feature>
<protein>
    <submittedName>
        <fullName evidence="2">Uncharacterized protein</fullName>
    </submittedName>
</protein>
<organism evidence="2 3">
    <name type="scientific">Chlamydomonas eustigma</name>
    <dbReference type="NCBI Taxonomy" id="1157962"/>
    <lineage>
        <taxon>Eukaryota</taxon>
        <taxon>Viridiplantae</taxon>
        <taxon>Chlorophyta</taxon>
        <taxon>core chlorophytes</taxon>
        <taxon>Chlorophyceae</taxon>
        <taxon>CS clade</taxon>
        <taxon>Chlamydomonadales</taxon>
        <taxon>Chlamydomonadaceae</taxon>
        <taxon>Chlamydomonas</taxon>
    </lineage>
</organism>
<feature type="region of interest" description="Disordered" evidence="1">
    <location>
        <begin position="1"/>
        <end position="95"/>
    </location>
</feature>
<dbReference type="Proteomes" id="UP000232323">
    <property type="component" value="Unassembled WGS sequence"/>
</dbReference>
<accession>A0A250XTG3</accession>
<keyword evidence="3" id="KW-1185">Reference proteome</keyword>
<feature type="compositionally biased region" description="Basic and acidic residues" evidence="1">
    <location>
        <begin position="39"/>
        <end position="51"/>
    </location>
</feature>